<feature type="transmembrane region" description="Helical" evidence="1">
    <location>
        <begin position="12"/>
        <end position="32"/>
    </location>
</feature>
<keyword evidence="1" id="KW-0812">Transmembrane</keyword>
<name>A0ABS5IHH4_9PROT</name>
<reference evidence="2 3" key="1">
    <citation type="submission" date="2021-04" db="EMBL/GenBank/DDBJ databases">
        <title>Magnetospirillum sulfuroxidans sp. nov., a facultative chemolithoautotrophic sulfur-oxidizing alphaproteobacterium isolated from freshwater sediment and proposals for Paramagetospirillum gen. nov., and Magnetospirillaceae fam. nov.</title>
        <authorList>
            <person name="Koziaeva V."/>
            <person name="Geelhoed J.S."/>
            <person name="Sorokin D.Y."/>
            <person name="Grouzdev D.S."/>
        </authorList>
    </citation>
    <scope>NUCLEOTIDE SEQUENCE [LARGE SCALE GENOMIC DNA]</scope>
    <source>
        <strain evidence="2 3">J10</strain>
    </source>
</reference>
<sequence length="367" mass="39981">MSGKSKDRSLHLLAGGLLLAMAALFAVAWYYQIAPLKAFAEAALVGGIADWFAVTALFRRPLGLPIPHTALIPANQKRLGKALGEFVRDNFLAPDLVVARLRQGSPAGWIADTLAQPAIAHTLARRLARVMEDADTRAAVLGLIRPGPPLAQALLLVMRQHGHQRVFDRVLDAVQNALVRDNAFVLAKVSDGSGRWVPGWIDRKLADKLTAALAAGLDDLRRADHPWRLGFTGWLERLAERLRDDPALAAKLAAMRDTMLADLLSEPHLTPPLAEAIVTWGRRLAADPGGRARLDRRLIHLTERVLVPSRREIGDFIAEVVERWDSATLVAKLEGQVGRDLQYIRVNGTLVGGLVGLALYGLSHLLG</sequence>
<proteinExistence type="predicted"/>
<evidence type="ECO:0000313" key="2">
    <source>
        <dbReference type="EMBL" id="MBR9973871.1"/>
    </source>
</evidence>
<gene>
    <name evidence="2" type="ORF">KEC16_19265</name>
</gene>
<dbReference type="RefSeq" id="WP_211551994.1">
    <property type="nucleotide sequence ID" value="NZ_JAGTUF010000036.1"/>
</dbReference>
<dbReference type="InterPro" id="IPR007383">
    <property type="entry name" value="DUF445"/>
</dbReference>
<protein>
    <submittedName>
        <fullName evidence="2">DUF445 domain-containing protein</fullName>
    </submittedName>
</protein>
<organism evidence="2 3">
    <name type="scientific">Magnetospirillum sulfuroxidans</name>
    <dbReference type="NCBI Taxonomy" id="611300"/>
    <lineage>
        <taxon>Bacteria</taxon>
        <taxon>Pseudomonadati</taxon>
        <taxon>Pseudomonadota</taxon>
        <taxon>Alphaproteobacteria</taxon>
        <taxon>Rhodospirillales</taxon>
        <taxon>Rhodospirillaceae</taxon>
        <taxon>Magnetospirillum</taxon>
    </lineage>
</organism>
<keyword evidence="1" id="KW-1133">Transmembrane helix</keyword>
<dbReference type="Pfam" id="PF04286">
    <property type="entry name" value="DUF445"/>
    <property type="match status" value="1"/>
</dbReference>
<dbReference type="PANTHER" id="PTHR38442">
    <property type="entry name" value="INNER MEMBRANE PROTEIN-RELATED"/>
    <property type="match status" value="1"/>
</dbReference>
<dbReference type="PANTHER" id="PTHR38442:SF1">
    <property type="entry name" value="INNER MEMBRANE PROTEIN"/>
    <property type="match status" value="1"/>
</dbReference>
<accession>A0ABS5IHH4</accession>
<keyword evidence="1" id="KW-0472">Membrane</keyword>
<evidence type="ECO:0000313" key="3">
    <source>
        <dbReference type="Proteomes" id="UP000680714"/>
    </source>
</evidence>
<keyword evidence="3" id="KW-1185">Reference proteome</keyword>
<dbReference type="EMBL" id="JAGTUF010000036">
    <property type="protein sequence ID" value="MBR9973871.1"/>
    <property type="molecule type" value="Genomic_DNA"/>
</dbReference>
<comment type="caution">
    <text evidence="2">The sequence shown here is derived from an EMBL/GenBank/DDBJ whole genome shotgun (WGS) entry which is preliminary data.</text>
</comment>
<evidence type="ECO:0000256" key="1">
    <source>
        <dbReference type="SAM" id="Phobius"/>
    </source>
</evidence>
<dbReference type="Proteomes" id="UP000680714">
    <property type="component" value="Unassembled WGS sequence"/>
</dbReference>